<dbReference type="EMBL" id="AKHW03006295">
    <property type="protein sequence ID" value="KYO21027.1"/>
    <property type="molecule type" value="Genomic_DNA"/>
</dbReference>
<gene>
    <name evidence="1" type="ORF">Y1Q_0001342</name>
</gene>
<proteinExistence type="predicted"/>
<organism evidence="1 2">
    <name type="scientific">Alligator mississippiensis</name>
    <name type="common">American alligator</name>
    <dbReference type="NCBI Taxonomy" id="8496"/>
    <lineage>
        <taxon>Eukaryota</taxon>
        <taxon>Metazoa</taxon>
        <taxon>Chordata</taxon>
        <taxon>Craniata</taxon>
        <taxon>Vertebrata</taxon>
        <taxon>Euteleostomi</taxon>
        <taxon>Archelosauria</taxon>
        <taxon>Archosauria</taxon>
        <taxon>Crocodylia</taxon>
        <taxon>Alligatoridae</taxon>
        <taxon>Alligatorinae</taxon>
        <taxon>Alligator</taxon>
    </lineage>
</organism>
<accession>A0A151M929</accession>
<dbReference type="AlphaFoldDB" id="A0A151M929"/>
<evidence type="ECO:0000313" key="2">
    <source>
        <dbReference type="Proteomes" id="UP000050525"/>
    </source>
</evidence>
<name>A0A151M929_ALLMI</name>
<reference evidence="1 2" key="1">
    <citation type="journal article" date="2012" name="Genome Biol.">
        <title>Sequencing three crocodilian genomes to illuminate the evolution of archosaurs and amniotes.</title>
        <authorList>
            <person name="St John J.A."/>
            <person name="Braun E.L."/>
            <person name="Isberg S.R."/>
            <person name="Miles L.G."/>
            <person name="Chong A.Y."/>
            <person name="Gongora J."/>
            <person name="Dalzell P."/>
            <person name="Moran C."/>
            <person name="Bed'hom B."/>
            <person name="Abzhanov A."/>
            <person name="Burgess S.C."/>
            <person name="Cooksey A.M."/>
            <person name="Castoe T.A."/>
            <person name="Crawford N.G."/>
            <person name="Densmore L.D."/>
            <person name="Drew J.C."/>
            <person name="Edwards S.V."/>
            <person name="Faircloth B.C."/>
            <person name="Fujita M.K."/>
            <person name="Greenwold M.J."/>
            <person name="Hoffmann F.G."/>
            <person name="Howard J.M."/>
            <person name="Iguchi T."/>
            <person name="Janes D.E."/>
            <person name="Khan S.Y."/>
            <person name="Kohno S."/>
            <person name="de Koning A.J."/>
            <person name="Lance S.L."/>
            <person name="McCarthy F.M."/>
            <person name="McCormack J.E."/>
            <person name="Merchant M.E."/>
            <person name="Peterson D.G."/>
            <person name="Pollock D.D."/>
            <person name="Pourmand N."/>
            <person name="Raney B.J."/>
            <person name="Roessler K.A."/>
            <person name="Sanford J.R."/>
            <person name="Sawyer R.H."/>
            <person name="Schmidt C.J."/>
            <person name="Triplett E.W."/>
            <person name="Tuberville T.D."/>
            <person name="Venegas-Anaya M."/>
            <person name="Howard J.T."/>
            <person name="Jarvis E.D."/>
            <person name="Guillette L.J.Jr."/>
            <person name="Glenn T.C."/>
            <person name="Green R.E."/>
            <person name="Ray D.A."/>
        </authorList>
    </citation>
    <scope>NUCLEOTIDE SEQUENCE [LARGE SCALE GENOMIC DNA]</scope>
    <source>
        <strain evidence="1">KSC_2009_1</strain>
    </source>
</reference>
<protein>
    <submittedName>
        <fullName evidence="1">Uncharacterized protein</fullName>
    </submittedName>
</protein>
<sequence length="86" mass="9826">MKIWKTGIFTLAKILNLFRGHQISKGKLGLDVPRFPEYGLVPLNNAVMCEISREKRKGNYKEEGTFEQNRDTAQFTFSSSHGPPVR</sequence>
<keyword evidence="2" id="KW-1185">Reference proteome</keyword>
<dbReference type="Proteomes" id="UP000050525">
    <property type="component" value="Unassembled WGS sequence"/>
</dbReference>
<evidence type="ECO:0000313" key="1">
    <source>
        <dbReference type="EMBL" id="KYO21027.1"/>
    </source>
</evidence>
<comment type="caution">
    <text evidence="1">The sequence shown here is derived from an EMBL/GenBank/DDBJ whole genome shotgun (WGS) entry which is preliminary data.</text>
</comment>